<gene>
    <name evidence="1" type="ORF">HPBE_LOCUS6672</name>
</gene>
<evidence type="ECO:0000313" key="1">
    <source>
        <dbReference type="EMBL" id="VDO69242.1"/>
    </source>
</evidence>
<sequence>MVRLRRVQYPIAPHENGSHAFAKVSLTFKIRSGQDVNPMSTTSDYDSWWNWTHDGLLVNLRRTWVCTKPGTYINWVRCTSWHSGFSVTSPNTTGSDMLR</sequence>
<protein>
    <submittedName>
        <fullName evidence="3">PKD_channel domain-containing protein</fullName>
    </submittedName>
</protein>
<proteinExistence type="predicted"/>
<accession>A0A3P8BBC5</accession>
<organism evidence="2 3">
    <name type="scientific">Heligmosomoides polygyrus</name>
    <name type="common">Parasitic roundworm</name>
    <dbReference type="NCBI Taxonomy" id="6339"/>
    <lineage>
        <taxon>Eukaryota</taxon>
        <taxon>Metazoa</taxon>
        <taxon>Ecdysozoa</taxon>
        <taxon>Nematoda</taxon>
        <taxon>Chromadorea</taxon>
        <taxon>Rhabditida</taxon>
        <taxon>Rhabditina</taxon>
        <taxon>Rhabditomorpha</taxon>
        <taxon>Strongyloidea</taxon>
        <taxon>Heligmosomidae</taxon>
        <taxon>Heligmosomoides</taxon>
    </lineage>
</organism>
<dbReference type="WBParaSite" id="HPBE_0000667101-mRNA-1">
    <property type="protein sequence ID" value="HPBE_0000667101-mRNA-1"/>
    <property type="gene ID" value="HPBE_0000667101"/>
</dbReference>
<reference evidence="1 2" key="1">
    <citation type="submission" date="2018-11" db="EMBL/GenBank/DDBJ databases">
        <authorList>
            <consortium name="Pathogen Informatics"/>
        </authorList>
    </citation>
    <scope>NUCLEOTIDE SEQUENCE [LARGE SCALE GENOMIC DNA]</scope>
</reference>
<evidence type="ECO:0000313" key="2">
    <source>
        <dbReference type="Proteomes" id="UP000050761"/>
    </source>
</evidence>
<name>A0A183FIF2_HELPZ</name>
<keyword evidence="2" id="KW-1185">Reference proteome</keyword>
<reference evidence="3" key="2">
    <citation type="submission" date="2019-09" db="UniProtKB">
        <authorList>
            <consortium name="WormBaseParasite"/>
        </authorList>
    </citation>
    <scope>IDENTIFICATION</scope>
</reference>
<dbReference type="AlphaFoldDB" id="A0A183FIF2"/>
<dbReference type="EMBL" id="UZAH01025715">
    <property type="protein sequence ID" value="VDO69242.1"/>
    <property type="molecule type" value="Genomic_DNA"/>
</dbReference>
<dbReference type="Proteomes" id="UP000050761">
    <property type="component" value="Unassembled WGS sequence"/>
</dbReference>
<accession>A0A183FIF2</accession>
<evidence type="ECO:0000313" key="3">
    <source>
        <dbReference type="WBParaSite" id="HPBE_0000667101-mRNA-1"/>
    </source>
</evidence>